<keyword evidence="3" id="KW-1185">Reference proteome</keyword>
<name>A0A3F3H127_9LACO</name>
<dbReference type="RefSeq" id="WP_059393258.1">
    <property type="nucleotide sequence ID" value="NZ_BOJU01000002.1"/>
</dbReference>
<organism evidence="2">
    <name type="scientific">Fructobacillus tropaeoli</name>
    <dbReference type="NCBI Taxonomy" id="709323"/>
    <lineage>
        <taxon>Bacteria</taxon>
        <taxon>Bacillati</taxon>
        <taxon>Bacillota</taxon>
        <taxon>Bacilli</taxon>
        <taxon>Lactobacillales</taxon>
        <taxon>Lactobacillaceae</taxon>
        <taxon>Fructobacillus</taxon>
    </lineage>
</organism>
<reference evidence="2" key="1">
    <citation type="journal article" date="2015" name="BMC Genomics">
        <title>Comparative genomics of Fructobacillus spp. and Leuconostoc spp. reveals niche-specific evolution of Fructobacillus spp.</title>
        <authorList>
            <person name="Endo A."/>
            <person name="Tanizawa Y."/>
            <person name="Tanaka N."/>
            <person name="Maeno S."/>
            <person name="Kumar H."/>
            <person name="Shiwa Y."/>
            <person name="Okada S."/>
            <person name="Yoshikawa H."/>
            <person name="Dicks L."/>
            <person name="Nakagawa J."/>
            <person name="Arita M."/>
        </authorList>
    </citation>
    <scope>NUCLEOTIDE SEQUENCE [LARGE SCALE GENOMIC DNA]</scope>
    <source>
        <strain evidence="2">F214-1</strain>
    </source>
</reference>
<dbReference type="Proteomes" id="UP000064514">
    <property type="component" value="Unassembled WGS sequence"/>
</dbReference>
<sequence>MISNKRQIEIKKRADKAHQAIMGQNIDNENLATYFKSVGLAVVNADLSDLAATAYTLYNMDKDQPQIVVENALNHRDWIYMLAKKLGQLILGWDYQVSQNNPQVVERLCQEVNQVDDIAILDYPFSDGSGQCPTNNPIEAEANLFAEQFLVPDATARPILQGLDWQTLSTAQLIQKFSLIYFIDDQIARNRLTTLIQEVSQSK</sequence>
<evidence type="ECO:0000313" key="2">
    <source>
        <dbReference type="EMBL" id="GAP03752.1"/>
    </source>
</evidence>
<dbReference type="Proteomes" id="UP001314262">
    <property type="component" value="Unassembled WGS sequence"/>
</dbReference>
<reference evidence="1 3" key="2">
    <citation type="submission" date="2023-10" db="EMBL/GenBank/DDBJ databases">
        <authorList>
            <person name="Botero Cardona J."/>
        </authorList>
    </citation>
    <scope>NUCLEOTIDE SEQUENCE [LARGE SCALE GENOMIC DNA]</scope>
    <source>
        <strain evidence="1 3">R-53137</strain>
    </source>
</reference>
<evidence type="ECO:0000313" key="3">
    <source>
        <dbReference type="Proteomes" id="UP001314262"/>
    </source>
</evidence>
<accession>A0A3F3H127</accession>
<dbReference type="EMBL" id="DF968078">
    <property type="protein sequence ID" value="GAP03752.1"/>
    <property type="molecule type" value="Genomic_DNA"/>
</dbReference>
<evidence type="ECO:0000313" key="1">
    <source>
        <dbReference type="EMBL" id="CAK1230880.1"/>
    </source>
</evidence>
<dbReference type="STRING" id="709323.GCA_001047135_00300"/>
<proteinExistence type="predicted"/>
<protein>
    <submittedName>
        <fullName evidence="1">M78 family (ImmA)</fullName>
    </submittedName>
</protein>
<gene>
    <name evidence="2" type="ORF">FTRO_0012990</name>
    <name evidence="1" type="ORF">R53137_KAKDMLNK_00346</name>
</gene>
<dbReference type="AlphaFoldDB" id="A0A3F3H127"/>
<dbReference type="EMBL" id="CAUZLT010000001">
    <property type="protein sequence ID" value="CAK1230880.1"/>
    <property type="molecule type" value="Genomic_DNA"/>
</dbReference>